<protein>
    <submittedName>
        <fullName evidence="2">Uncharacterized protein</fullName>
    </submittedName>
</protein>
<dbReference type="RefSeq" id="XP_002294961.1">
    <property type="nucleotide sequence ID" value="XM_002294925.1"/>
</dbReference>
<dbReference type="PaxDb" id="35128-Thaps11965"/>
<feature type="region of interest" description="Disordered" evidence="1">
    <location>
        <begin position="258"/>
        <end position="303"/>
    </location>
</feature>
<dbReference type="EMBL" id="CM000653">
    <property type="protein sequence ID" value="EED87741.1"/>
    <property type="molecule type" value="Genomic_DNA"/>
</dbReference>
<dbReference type="InParanoid" id="B8CG28"/>
<name>B8CG28_THAPS</name>
<keyword evidence="3" id="KW-1185">Reference proteome</keyword>
<reference evidence="2 3" key="2">
    <citation type="journal article" date="2008" name="Nature">
        <title>The Phaeodactylum genome reveals the evolutionary history of diatom genomes.</title>
        <authorList>
            <person name="Bowler C."/>
            <person name="Allen A.E."/>
            <person name="Badger J.H."/>
            <person name="Grimwood J."/>
            <person name="Jabbari K."/>
            <person name="Kuo A."/>
            <person name="Maheswari U."/>
            <person name="Martens C."/>
            <person name="Maumus F."/>
            <person name="Otillar R.P."/>
            <person name="Rayko E."/>
            <person name="Salamov A."/>
            <person name="Vandepoele K."/>
            <person name="Beszteri B."/>
            <person name="Gruber A."/>
            <person name="Heijde M."/>
            <person name="Katinka M."/>
            <person name="Mock T."/>
            <person name="Valentin K."/>
            <person name="Verret F."/>
            <person name="Berges J.A."/>
            <person name="Brownlee C."/>
            <person name="Cadoret J.P."/>
            <person name="Chiovitti A."/>
            <person name="Choi C.J."/>
            <person name="Coesel S."/>
            <person name="De Martino A."/>
            <person name="Detter J.C."/>
            <person name="Durkin C."/>
            <person name="Falciatore A."/>
            <person name="Fournet J."/>
            <person name="Haruta M."/>
            <person name="Huysman M.J."/>
            <person name="Jenkins B.D."/>
            <person name="Jiroutova K."/>
            <person name="Jorgensen R.E."/>
            <person name="Joubert Y."/>
            <person name="Kaplan A."/>
            <person name="Kroger N."/>
            <person name="Kroth P.G."/>
            <person name="La Roche J."/>
            <person name="Lindquist E."/>
            <person name="Lommer M."/>
            <person name="Martin-Jezequel V."/>
            <person name="Lopez P.J."/>
            <person name="Lucas S."/>
            <person name="Mangogna M."/>
            <person name="McGinnis K."/>
            <person name="Medlin L.K."/>
            <person name="Montsant A."/>
            <person name="Oudot-Le Secq M.P."/>
            <person name="Napoli C."/>
            <person name="Obornik M."/>
            <person name="Parker M.S."/>
            <person name="Petit J.L."/>
            <person name="Porcel B.M."/>
            <person name="Poulsen N."/>
            <person name="Robison M."/>
            <person name="Rychlewski L."/>
            <person name="Rynearson T.A."/>
            <person name="Schmutz J."/>
            <person name="Shapiro H."/>
            <person name="Siaut M."/>
            <person name="Stanley M."/>
            <person name="Sussman M.R."/>
            <person name="Taylor A.R."/>
            <person name="Vardi A."/>
            <person name="von Dassow P."/>
            <person name="Vyverman W."/>
            <person name="Willis A."/>
            <person name="Wyrwicz L.S."/>
            <person name="Rokhsar D.S."/>
            <person name="Weissenbach J."/>
            <person name="Armbrust E.V."/>
            <person name="Green B.R."/>
            <person name="Van de Peer Y."/>
            <person name="Grigoriev I.V."/>
        </authorList>
    </citation>
    <scope>NUCLEOTIDE SEQUENCE [LARGE SCALE GENOMIC DNA]</scope>
    <source>
        <strain evidence="2 3">CCMP1335</strain>
    </source>
</reference>
<evidence type="ECO:0000313" key="3">
    <source>
        <dbReference type="Proteomes" id="UP000001449"/>
    </source>
</evidence>
<sequence>MNHLIANSSSELSGEAEVLSRLVTASSPSSQPSDDELPIFAAHFPPPAAAAPTMMLTLPTPQLEIAPRRSKNEKGRFTCRVVGCNKLDQCGNNGFCRGHFNMIGVHTEAAAASSYGGVEGAPWSCQCGNVISFKQDRCGKCHRWKGGNPPAKDDDVDECSNANDNNYSMMIASDTESLGEGTWTCGCGIQLEASKTRCGKCYKWKGGKRKAGWKLGDAMTNNDNKDGIDWTQDWSCCSEIISAKRTRCGKCFSWRGGKRRSKVRDGKGKTKVAAADSDDEDEKGYSRKRMKSSSSMPSPETGGVGSLMNVLECSNQSFYCGEHSYQPHTHLAMMPMLSSHHSATLGNLYGLGSLPTPVLKKDDDDEEEEYEAHAFV</sequence>
<evidence type="ECO:0000313" key="2">
    <source>
        <dbReference type="EMBL" id="EED87741.1"/>
    </source>
</evidence>
<dbReference type="HOGENOM" id="CLU_736714_0_0_1"/>
<gene>
    <name evidence="2" type="ORF">THAPSDRAFT_11965</name>
</gene>
<reference evidence="2 3" key="1">
    <citation type="journal article" date="2004" name="Science">
        <title>The genome of the diatom Thalassiosira pseudonana: ecology, evolution, and metabolism.</title>
        <authorList>
            <person name="Armbrust E.V."/>
            <person name="Berges J.A."/>
            <person name="Bowler C."/>
            <person name="Green B.R."/>
            <person name="Martinez D."/>
            <person name="Putnam N.H."/>
            <person name="Zhou S."/>
            <person name="Allen A.E."/>
            <person name="Apt K.E."/>
            <person name="Bechner M."/>
            <person name="Brzezinski M.A."/>
            <person name="Chaal B.K."/>
            <person name="Chiovitti A."/>
            <person name="Davis A.K."/>
            <person name="Demarest M.S."/>
            <person name="Detter J.C."/>
            <person name="Glavina T."/>
            <person name="Goodstein D."/>
            <person name="Hadi M.Z."/>
            <person name="Hellsten U."/>
            <person name="Hildebrand M."/>
            <person name="Jenkins B.D."/>
            <person name="Jurka J."/>
            <person name="Kapitonov V.V."/>
            <person name="Kroger N."/>
            <person name="Lau W.W."/>
            <person name="Lane T.W."/>
            <person name="Larimer F.W."/>
            <person name="Lippmeier J.C."/>
            <person name="Lucas S."/>
            <person name="Medina M."/>
            <person name="Montsant A."/>
            <person name="Obornik M."/>
            <person name="Parker M.S."/>
            <person name="Palenik B."/>
            <person name="Pazour G.J."/>
            <person name="Richardson P.M."/>
            <person name="Rynearson T.A."/>
            <person name="Saito M.A."/>
            <person name="Schwartz D.C."/>
            <person name="Thamatrakoln K."/>
            <person name="Valentin K."/>
            <person name="Vardi A."/>
            <person name="Wilkerson F.P."/>
            <person name="Rokhsar D.S."/>
        </authorList>
    </citation>
    <scope>NUCLEOTIDE SEQUENCE [LARGE SCALE GENOMIC DNA]</scope>
    <source>
        <strain evidence="2 3">CCMP1335</strain>
    </source>
</reference>
<dbReference type="AlphaFoldDB" id="B8CG28"/>
<proteinExistence type="predicted"/>
<accession>B8CG28</accession>
<dbReference type="GeneID" id="7449455"/>
<dbReference type="KEGG" id="tps:THAPSDRAFT_11965"/>
<dbReference type="Proteomes" id="UP000001449">
    <property type="component" value="Chromosome 22"/>
</dbReference>
<evidence type="ECO:0000256" key="1">
    <source>
        <dbReference type="SAM" id="MobiDB-lite"/>
    </source>
</evidence>
<organism evidence="2 3">
    <name type="scientific">Thalassiosira pseudonana</name>
    <name type="common">Marine diatom</name>
    <name type="synonym">Cyclotella nana</name>
    <dbReference type="NCBI Taxonomy" id="35128"/>
    <lineage>
        <taxon>Eukaryota</taxon>
        <taxon>Sar</taxon>
        <taxon>Stramenopiles</taxon>
        <taxon>Ochrophyta</taxon>
        <taxon>Bacillariophyta</taxon>
        <taxon>Coscinodiscophyceae</taxon>
        <taxon>Thalassiosirophycidae</taxon>
        <taxon>Thalassiosirales</taxon>
        <taxon>Thalassiosiraceae</taxon>
        <taxon>Thalassiosira</taxon>
    </lineage>
</organism>